<proteinExistence type="predicted"/>
<dbReference type="EMBL" id="KI395355">
    <property type="protein sequence ID" value="ERM98363.1"/>
    <property type="molecule type" value="Genomic_DNA"/>
</dbReference>
<protein>
    <submittedName>
        <fullName evidence="1">Uncharacterized protein</fullName>
    </submittedName>
</protein>
<dbReference type="Proteomes" id="UP000017836">
    <property type="component" value="Unassembled WGS sequence"/>
</dbReference>
<dbReference type="AlphaFoldDB" id="U5CUS7"/>
<reference evidence="2" key="1">
    <citation type="journal article" date="2013" name="Science">
        <title>The Amborella genome and the evolution of flowering plants.</title>
        <authorList>
            <consortium name="Amborella Genome Project"/>
        </authorList>
    </citation>
    <scope>NUCLEOTIDE SEQUENCE [LARGE SCALE GENOMIC DNA]</scope>
</reference>
<evidence type="ECO:0000313" key="1">
    <source>
        <dbReference type="EMBL" id="ERM98363.1"/>
    </source>
</evidence>
<gene>
    <name evidence="1" type="ORF">AMTR_s03795p00007310</name>
</gene>
<accession>U5CUS7</accession>
<evidence type="ECO:0000313" key="2">
    <source>
        <dbReference type="Proteomes" id="UP000017836"/>
    </source>
</evidence>
<sequence length="62" mass="7248">MHWILGDYRRTQRAKCFNLVRMMKLLAPLLEEVGEMEKPLPDEAIASFFQAQGGGYREDFRS</sequence>
<dbReference type="HOGENOM" id="CLU_2907116_0_0_1"/>
<name>U5CUS7_AMBTC</name>
<dbReference type="Gramene" id="ERM98363">
    <property type="protein sequence ID" value="ERM98363"/>
    <property type="gene ID" value="AMTR_s03795p00007310"/>
</dbReference>
<keyword evidence="2" id="KW-1185">Reference proteome</keyword>
<organism evidence="1 2">
    <name type="scientific">Amborella trichopoda</name>
    <dbReference type="NCBI Taxonomy" id="13333"/>
    <lineage>
        <taxon>Eukaryota</taxon>
        <taxon>Viridiplantae</taxon>
        <taxon>Streptophyta</taxon>
        <taxon>Embryophyta</taxon>
        <taxon>Tracheophyta</taxon>
        <taxon>Spermatophyta</taxon>
        <taxon>Magnoliopsida</taxon>
        <taxon>Amborellales</taxon>
        <taxon>Amborellaceae</taxon>
        <taxon>Amborella</taxon>
    </lineage>
</organism>